<dbReference type="Proteomes" id="UP001386955">
    <property type="component" value="Unassembled WGS sequence"/>
</dbReference>
<protein>
    <submittedName>
        <fullName evidence="1">Uncharacterized protein</fullName>
    </submittedName>
</protein>
<evidence type="ECO:0000313" key="1">
    <source>
        <dbReference type="EMBL" id="KAK7371555.1"/>
    </source>
</evidence>
<keyword evidence="2" id="KW-1185">Reference proteome</keyword>
<reference evidence="1 2" key="1">
    <citation type="submission" date="2024-01" db="EMBL/GenBank/DDBJ databases">
        <title>The genomes of 5 underutilized Papilionoideae crops provide insights into root nodulation and disease resistanc.</title>
        <authorList>
            <person name="Jiang F."/>
        </authorList>
    </citation>
    <scope>NUCLEOTIDE SEQUENCE [LARGE SCALE GENOMIC DNA]</scope>
    <source>
        <strain evidence="1">DUOXIRENSHENG_FW03</strain>
        <tissue evidence="1">Leaves</tissue>
    </source>
</reference>
<name>A0AAN9RD82_PSOTE</name>
<dbReference type="AlphaFoldDB" id="A0AAN9RD82"/>
<evidence type="ECO:0000313" key="2">
    <source>
        <dbReference type="Proteomes" id="UP001386955"/>
    </source>
</evidence>
<comment type="caution">
    <text evidence="1">The sequence shown here is derived from an EMBL/GenBank/DDBJ whole genome shotgun (WGS) entry which is preliminary data.</text>
</comment>
<sequence length="81" mass="9329">MTFRIRKILRGQVSWRDEIEFLYSYQSPTLDNERTDRSGTKGELFAASLSGIEFIDHNLNVIPTPDEDLRRAANLGKQSRS</sequence>
<proteinExistence type="predicted"/>
<dbReference type="EMBL" id="JAYMYS010000098">
    <property type="protein sequence ID" value="KAK7371555.1"/>
    <property type="molecule type" value="Genomic_DNA"/>
</dbReference>
<accession>A0AAN9RD82</accession>
<gene>
    <name evidence="1" type="ORF">VNO78_36369</name>
</gene>
<organism evidence="1 2">
    <name type="scientific">Psophocarpus tetragonolobus</name>
    <name type="common">Winged bean</name>
    <name type="synonym">Dolichos tetragonolobus</name>
    <dbReference type="NCBI Taxonomy" id="3891"/>
    <lineage>
        <taxon>Eukaryota</taxon>
        <taxon>Viridiplantae</taxon>
        <taxon>Streptophyta</taxon>
        <taxon>Embryophyta</taxon>
        <taxon>Tracheophyta</taxon>
        <taxon>Spermatophyta</taxon>
        <taxon>Magnoliopsida</taxon>
        <taxon>eudicotyledons</taxon>
        <taxon>Gunneridae</taxon>
        <taxon>Pentapetalae</taxon>
        <taxon>rosids</taxon>
        <taxon>fabids</taxon>
        <taxon>Fabales</taxon>
        <taxon>Fabaceae</taxon>
        <taxon>Papilionoideae</taxon>
        <taxon>50 kb inversion clade</taxon>
        <taxon>NPAAA clade</taxon>
        <taxon>indigoferoid/millettioid clade</taxon>
        <taxon>Phaseoleae</taxon>
        <taxon>Psophocarpus</taxon>
    </lineage>
</organism>